<dbReference type="AlphaFoldDB" id="A0A6A4TB76"/>
<protein>
    <submittedName>
        <fullName evidence="1">Uncharacterized protein</fullName>
    </submittedName>
</protein>
<sequence>MRETQQKVQRIRRTEQRSPSFLYVPQCALTSERGSTTHSTVGLNSYVSRHSQYKYDMGVYPRLWSELLYSDDRQKDPAYEEKHLDILSQQTRYARGKMAGTRLFSRHERNLPGPFRQTLQRWEATTLLWHTLKQRAAISLLNVLLRLGAFDDKRLRGFHTLNTSQYDGVCHKRLYRSQFVKESQTTGQKNTRCRRTIVSRVA</sequence>
<dbReference type="Proteomes" id="UP000438429">
    <property type="component" value="Unassembled WGS sequence"/>
</dbReference>
<reference evidence="1 2" key="1">
    <citation type="submission" date="2019-06" db="EMBL/GenBank/DDBJ databases">
        <title>Draft genomes of female and male turbot (Scophthalmus maximus).</title>
        <authorList>
            <person name="Xu H."/>
            <person name="Xu X.-W."/>
            <person name="Shao C."/>
            <person name="Chen S."/>
        </authorList>
    </citation>
    <scope>NUCLEOTIDE SEQUENCE [LARGE SCALE GENOMIC DNA]</scope>
    <source>
        <strain evidence="1">Ysfricsl-2016a</strain>
        <tissue evidence="1">Blood</tissue>
    </source>
</reference>
<dbReference type="EMBL" id="VEVO01000007">
    <property type="protein sequence ID" value="KAF0040171.1"/>
    <property type="molecule type" value="Genomic_DNA"/>
</dbReference>
<gene>
    <name evidence="1" type="ORF">F2P81_008406</name>
</gene>
<evidence type="ECO:0000313" key="2">
    <source>
        <dbReference type="Proteomes" id="UP000438429"/>
    </source>
</evidence>
<name>A0A6A4TB76_SCOMX</name>
<organism evidence="1 2">
    <name type="scientific">Scophthalmus maximus</name>
    <name type="common">Turbot</name>
    <name type="synonym">Psetta maxima</name>
    <dbReference type="NCBI Taxonomy" id="52904"/>
    <lineage>
        <taxon>Eukaryota</taxon>
        <taxon>Metazoa</taxon>
        <taxon>Chordata</taxon>
        <taxon>Craniata</taxon>
        <taxon>Vertebrata</taxon>
        <taxon>Euteleostomi</taxon>
        <taxon>Actinopterygii</taxon>
        <taxon>Neopterygii</taxon>
        <taxon>Teleostei</taxon>
        <taxon>Neoteleostei</taxon>
        <taxon>Acanthomorphata</taxon>
        <taxon>Carangaria</taxon>
        <taxon>Pleuronectiformes</taxon>
        <taxon>Pleuronectoidei</taxon>
        <taxon>Scophthalmidae</taxon>
        <taxon>Scophthalmus</taxon>
    </lineage>
</organism>
<evidence type="ECO:0000313" key="1">
    <source>
        <dbReference type="EMBL" id="KAF0040171.1"/>
    </source>
</evidence>
<proteinExistence type="predicted"/>
<accession>A0A6A4TB76</accession>
<comment type="caution">
    <text evidence="1">The sequence shown here is derived from an EMBL/GenBank/DDBJ whole genome shotgun (WGS) entry which is preliminary data.</text>
</comment>